<evidence type="ECO:0000313" key="5">
    <source>
        <dbReference type="Proteomes" id="UP000264702"/>
    </source>
</evidence>
<dbReference type="PANTHER" id="PTHR48106">
    <property type="entry name" value="QUINONE OXIDOREDUCTASE PIG3-RELATED"/>
    <property type="match status" value="1"/>
</dbReference>
<dbReference type="GO" id="GO:0070402">
    <property type="term" value="F:NADPH binding"/>
    <property type="evidence" value="ECO:0007669"/>
    <property type="project" value="TreeGrafter"/>
</dbReference>
<accession>A0A372IPM3</accession>
<dbReference type="GO" id="GO:0016651">
    <property type="term" value="F:oxidoreductase activity, acting on NAD(P)H"/>
    <property type="evidence" value="ECO:0007669"/>
    <property type="project" value="TreeGrafter"/>
</dbReference>
<dbReference type="SMART" id="SM00829">
    <property type="entry name" value="PKS_ER"/>
    <property type="match status" value="1"/>
</dbReference>
<protein>
    <submittedName>
        <fullName evidence="4">NADPH:quinone reductase</fullName>
    </submittedName>
</protein>
<dbReference type="EMBL" id="QVQT01000003">
    <property type="protein sequence ID" value="RFU16834.1"/>
    <property type="molecule type" value="Genomic_DNA"/>
</dbReference>
<reference evidence="4 5" key="1">
    <citation type="submission" date="2018-08" db="EMBL/GenBank/DDBJ databases">
        <title>Acidipila sp. 4G-K13, an acidobacterium isolated from forest soil.</title>
        <authorList>
            <person name="Gao Z.-H."/>
            <person name="Qiu L.-H."/>
        </authorList>
    </citation>
    <scope>NUCLEOTIDE SEQUENCE [LARGE SCALE GENOMIC DNA]</scope>
    <source>
        <strain evidence="4 5">4G-K13</strain>
    </source>
</reference>
<dbReference type="InterPro" id="IPR011032">
    <property type="entry name" value="GroES-like_sf"/>
</dbReference>
<evidence type="ECO:0000256" key="2">
    <source>
        <dbReference type="ARBA" id="ARBA00023002"/>
    </source>
</evidence>
<evidence type="ECO:0000256" key="1">
    <source>
        <dbReference type="ARBA" id="ARBA00022857"/>
    </source>
</evidence>
<dbReference type="InterPro" id="IPR013154">
    <property type="entry name" value="ADH-like_N"/>
</dbReference>
<evidence type="ECO:0000259" key="3">
    <source>
        <dbReference type="SMART" id="SM00829"/>
    </source>
</evidence>
<dbReference type="PANTHER" id="PTHR48106:SF5">
    <property type="entry name" value="ZINC-CONTAINING ALCOHOL DEHYDROGENASE"/>
    <property type="match status" value="1"/>
</dbReference>
<dbReference type="Proteomes" id="UP000264702">
    <property type="component" value="Unassembled WGS sequence"/>
</dbReference>
<dbReference type="Pfam" id="PF08240">
    <property type="entry name" value="ADH_N"/>
    <property type="match status" value="1"/>
</dbReference>
<dbReference type="InterPro" id="IPR013149">
    <property type="entry name" value="ADH-like_C"/>
</dbReference>
<keyword evidence="1" id="KW-0521">NADP</keyword>
<sequence>MPKIVRFHEAGGPEKLKFEEQPSRQPGKGEVRLRVEAIGLNRAESMFYHGQYVEEARLPAGLGYEAAGVVEAVGPDVDKNWLGKRVSTIPAFSMNQYPMVAEEAIAPVFALGEYPANLSAAEGAAIWMQYVTAWGALIGIAKLTQGDFVIIPAASSSVGLAAIQIAKAEGAVSIATTRKNSKKAEIAALGADHVIATEDEDFVARVSEITGGKGPRVIFDPVAGPFLETLAQVAAPEGIIFQYGWLSMEPTLYPLVTALVKGLNIRGYTLMEFTQNPERLPAAKKYVFDRLADGRFQPKIAKTFPFAQVVEAYQYLESNAQIGKVVVTVP</sequence>
<keyword evidence="2" id="KW-0560">Oxidoreductase</keyword>
<proteinExistence type="predicted"/>
<feature type="domain" description="Enoyl reductase (ER)" evidence="3">
    <location>
        <begin position="11"/>
        <end position="327"/>
    </location>
</feature>
<dbReference type="AlphaFoldDB" id="A0A372IPM3"/>
<dbReference type="SUPFAM" id="SSF50129">
    <property type="entry name" value="GroES-like"/>
    <property type="match status" value="1"/>
</dbReference>
<dbReference type="OrthoDB" id="9787435at2"/>
<name>A0A372IPM3_9BACT</name>
<dbReference type="InterPro" id="IPR020843">
    <property type="entry name" value="ER"/>
</dbReference>
<dbReference type="CDD" id="cd08268">
    <property type="entry name" value="MDR2"/>
    <property type="match status" value="1"/>
</dbReference>
<dbReference type="InterPro" id="IPR036291">
    <property type="entry name" value="NAD(P)-bd_dom_sf"/>
</dbReference>
<comment type="caution">
    <text evidence="4">The sequence shown here is derived from an EMBL/GenBank/DDBJ whole genome shotgun (WGS) entry which is preliminary data.</text>
</comment>
<organism evidence="4 5">
    <name type="scientific">Paracidobacterium acidisoli</name>
    <dbReference type="NCBI Taxonomy" id="2303751"/>
    <lineage>
        <taxon>Bacteria</taxon>
        <taxon>Pseudomonadati</taxon>
        <taxon>Acidobacteriota</taxon>
        <taxon>Terriglobia</taxon>
        <taxon>Terriglobales</taxon>
        <taxon>Acidobacteriaceae</taxon>
        <taxon>Paracidobacterium</taxon>
    </lineage>
</organism>
<dbReference type="Pfam" id="PF00107">
    <property type="entry name" value="ADH_zinc_N"/>
    <property type="match status" value="1"/>
</dbReference>
<gene>
    <name evidence="4" type="ORF">D0Y96_08785</name>
</gene>
<dbReference type="SUPFAM" id="SSF51735">
    <property type="entry name" value="NAD(P)-binding Rossmann-fold domains"/>
    <property type="match status" value="1"/>
</dbReference>
<dbReference type="RefSeq" id="WP_117299002.1">
    <property type="nucleotide sequence ID" value="NZ_QVQT02000003.1"/>
</dbReference>
<dbReference type="Gene3D" id="3.40.50.720">
    <property type="entry name" value="NAD(P)-binding Rossmann-like Domain"/>
    <property type="match status" value="1"/>
</dbReference>
<keyword evidence="5" id="KW-1185">Reference proteome</keyword>
<dbReference type="Gene3D" id="3.90.180.10">
    <property type="entry name" value="Medium-chain alcohol dehydrogenases, catalytic domain"/>
    <property type="match status" value="1"/>
</dbReference>
<evidence type="ECO:0000313" key="4">
    <source>
        <dbReference type="EMBL" id="RFU16834.1"/>
    </source>
</evidence>